<dbReference type="RefSeq" id="WP_179613905.1">
    <property type="nucleotide sequence ID" value="NZ_CP059163.1"/>
</dbReference>
<evidence type="ECO:0000313" key="11">
    <source>
        <dbReference type="EMBL" id="NYD55951.1"/>
    </source>
</evidence>
<evidence type="ECO:0000256" key="3">
    <source>
        <dbReference type="ARBA" id="ARBA00022475"/>
    </source>
</evidence>
<dbReference type="SUPFAM" id="SSF52540">
    <property type="entry name" value="P-loop containing nucleoside triphosphate hydrolases"/>
    <property type="match status" value="1"/>
</dbReference>
<dbReference type="PANTHER" id="PTHR32309">
    <property type="entry name" value="TYROSINE-PROTEIN KINASE"/>
    <property type="match status" value="1"/>
</dbReference>
<dbReference type="Gene3D" id="3.40.50.300">
    <property type="entry name" value="P-loop containing nucleotide triphosphate hydrolases"/>
    <property type="match status" value="1"/>
</dbReference>
<proteinExistence type="inferred from homology"/>
<dbReference type="InterPro" id="IPR027417">
    <property type="entry name" value="P-loop_NTPase"/>
</dbReference>
<name>A0A7Y9EY37_9ACTN</name>
<organism evidence="11 12">
    <name type="scientific">Nocardioides marinisabuli</name>
    <dbReference type="NCBI Taxonomy" id="419476"/>
    <lineage>
        <taxon>Bacteria</taxon>
        <taxon>Bacillati</taxon>
        <taxon>Actinomycetota</taxon>
        <taxon>Actinomycetes</taxon>
        <taxon>Propionibacteriales</taxon>
        <taxon>Nocardioidaceae</taxon>
        <taxon>Nocardioides</taxon>
    </lineage>
</organism>
<dbReference type="GO" id="GO:0005886">
    <property type="term" value="C:plasma membrane"/>
    <property type="evidence" value="ECO:0007669"/>
    <property type="project" value="UniProtKB-SubCell"/>
</dbReference>
<accession>A0A7Y9EY37</accession>
<evidence type="ECO:0000256" key="2">
    <source>
        <dbReference type="ARBA" id="ARBA00006683"/>
    </source>
</evidence>
<dbReference type="InterPro" id="IPR003856">
    <property type="entry name" value="LPS_length_determ_N"/>
</dbReference>
<keyword evidence="12" id="KW-1185">Reference proteome</keyword>
<evidence type="ECO:0000256" key="9">
    <source>
        <dbReference type="SAM" id="Phobius"/>
    </source>
</evidence>
<evidence type="ECO:0000259" key="10">
    <source>
        <dbReference type="Pfam" id="PF02706"/>
    </source>
</evidence>
<evidence type="ECO:0000256" key="4">
    <source>
        <dbReference type="ARBA" id="ARBA00022692"/>
    </source>
</evidence>
<keyword evidence="5 9" id="KW-1133">Transmembrane helix</keyword>
<evidence type="ECO:0000256" key="5">
    <source>
        <dbReference type="ARBA" id="ARBA00022989"/>
    </source>
</evidence>
<dbReference type="Proteomes" id="UP000516957">
    <property type="component" value="Unassembled WGS sequence"/>
</dbReference>
<evidence type="ECO:0000313" key="12">
    <source>
        <dbReference type="Proteomes" id="UP000516957"/>
    </source>
</evidence>
<dbReference type="EMBL" id="JACCBE010000001">
    <property type="protein sequence ID" value="NYD55951.1"/>
    <property type="molecule type" value="Genomic_DNA"/>
</dbReference>
<protein>
    <submittedName>
        <fullName evidence="11">Capsular polysaccharide biosynthesis protein</fullName>
    </submittedName>
</protein>
<evidence type="ECO:0000256" key="1">
    <source>
        <dbReference type="ARBA" id="ARBA00004651"/>
    </source>
</evidence>
<keyword evidence="7" id="KW-0175">Coiled coil</keyword>
<feature type="coiled-coil region" evidence="7">
    <location>
        <begin position="159"/>
        <end position="228"/>
    </location>
</feature>
<sequence>MRTSAWPSDTEPTEDPELEEVAPALVSLHFLRRALRRRWRTWAGCALAGVLLGAAIALALPPRSAASVTLLLAHPDGADPTMAMNTDVSLLRTRTVAERVVGELGLDLEPDELQDAVTATVETTTVLLLEVDGPDPAEAQRRTEAVARAFLDFRNETMAVQTEARTDRYRIRVEALQNEARTLSSQYEVLSDSGRRGRAEAAEVLTRRAQVDAQISELEQEIERTRIVEGAVAGASHVLDPTTTLDGRSLARGLALDTTAGLVVGGSVGVGWVLLGALLSQRVRRRDEIALALGTTVRCSVGRVPARVPRGGIRPGRRRRALERVVDRLAGMVAPDVAPDAGPVRWAVGSVQNAPETTVVAAALAVDRSRAGRRVLVVDLTERGLVGRAVARLWTGSGTRPVVLRPSGVPLRTVGPVPGTELAPSTVTEAESAADLVLVVVDIDPAVGLDHVAVRAERLVVVVSAGGSTAERLRTTAELVRAAGLELAGAVLVGADPLDDSLGLAPVDADEADGTGSRSGRTLLPGRWGR</sequence>
<comment type="caution">
    <text evidence="11">The sequence shown here is derived from an EMBL/GenBank/DDBJ whole genome shotgun (WGS) entry which is preliminary data.</text>
</comment>
<keyword evidence="4 9" id="KW-0812">Transmembrane</keyword>
<keyword evidence="6 9" id="KW-0472">Membrane</keyword>
<dbReference type="AlphaFoldDB" id="A0A7Y9EY37"/>
<dbReference type="PANTHER" id="PTHR32309:SF31">
    <property type="entry name" value="CAPSULAR EXOPOLYSACCHARIDE FAMILY"/>
    <property type="match status" value="1"/>
</dbReference>
<gene>
    <name evidence="11" type="ORF">BKA08_000189</name>
</gene>
<comment type="subcellular location">
    <subcellularLocation>
        <location evidence="1">Cell membrane</location>
        <topology evidence="1">Multi-pass membrane protein</topology>
    </subcellularLocation>
</comment>
<feature type="transmembrane region" description="Helical" evidence="9">
    <location>
        <begin position="41"/>
        <end position="60"/>
    </location>
</feature>
<comment type="similarity">
    <text evidence="2">Belongs to the CpsC/CapA family.</text>
</comment>
<evidence type="ECO:0000256" key="6">
    <source>
        <dbReference type="ARBA" id="ARBA00023136"/>
    </source>
</evidence>
<evidence type="ECO:0000256" key="8">
    <source>
        <dbReference type="SAM" id="MobiDB-lite"/>
    </source>
</evidence>
<evidence type="ECO:0000256" key="7">
    <source>
        <dbReference type="SAM" id="Coils"/>
    </source>
</evidence>
<feature type="domain" description="Polysaccharide chain length determinant N-terminal" evidence="10">
    <location>
        <begin position="27"/>
        <end position="103"/>
    </location>
</feature>
<dbReference type="InterPro" id="IPR050445">
    <property type="entry name" value="Bact_polysacc_biosynth/exp"/>
</dbReference>
<reference evidence="11 12" key="1">
    <citation type="submission" date="2020-07" db="EMBL/GenBank/DDBJ databases">
        <title>Sequencing the genomes of 1000 actinobacteria strains.</title>
        <authorList>
            <person name="Klenk H.-P."/>
        </authorList>
    </citation>
    <scope>NUCLEOTIDE SEQUENCE [LARGE SCALE GENOMIC DNA]</scope>
    <source>
        <strain evidence="11 12">DSM 18965</strain>
    </source>
</reference>
<feature type="region of interest" description="Disordered" evidence="8">
    <location>
        <begin position="506"/>
        <end position="530"/>
    </location>
</feature>
<dbReference type="Pfam" id="PF02706">
    <property type="entry name" value="Wzz"/>
    <property type="match status" value="1"/>
</dbReference>
<keyword evidence="3" id="KW-1003">Cell membrane</keyword>